<dbReference type="EMBL" id="SPQC01000025">
    <property type="protein sequence ID" value="TFU21881.1"/>
    <property type="molecule type" value="Genomic_DNA"/>
</dbReference>
<feature type="transmembrane region" description="Helical" evidence="2">
    <location>
        <begin position="286"/>
        <end position="311"/>
    </location>
</feature>
<comment type="caution">
    <text evidence="3">The sequence shown here is derived from an EMBL/GenBank/DDBJ whole genome shotgun (WGS) entry which is preliminary data.</text>
</comment>
<feature type="compositionally biased region" description="Acidic residues" evidence="1">
    <location>
        <begin position="190"/>
        <end position="199"/>
    </location>
</feature>
<keyword evidence="2" id="KW-1133">Transmembrane helix</keyword>
<organism evidence="3 4">
    <name type="scientific">Rothia nasimurium</name>
    <dbReference type="NCBI Taxonomy" id="85336"/>
    <lineage>
        <taxon>Bacteria</taxon>
        <taxon>Bacillati</taxon>
        <taxon>Actinomycetota</taxon>
        <taxon>Actinomycetes</taxon>
        <taxon>Micrococcales</taxon>
        <taxon>Micrococcaceae</taxon>
        <taxon>Rothia</taxon>
    </lineage>
</organism>
<gene>
    <name evidence="3" type="ORF">E4U03_07675</name>
</gene>
<dbReference type="SUPFAM" id="SSF82171">
    <property type="entry name" value="DPP6 N-terminal domain-like"/>
    <property type="match status" value="1"/>
</dbReference>
<dbReference type="Proteomes" id="UP000297951">
    <property type="component" value="Unassembled WGS sequence"/>
</dbReference>
<evidence type="ECO:0000256" key="1">
    <source>
        <dbReference type="SAM" id="MobiDB-lite"/>
    </source>
</evidence>
<protein>
    <submittedName>
        <fullName evidence="3">Uncharacterized protein</fullName>
    </submittedName>
</protein>
<evidence type="ECO:0000313" key="3">
    <source>
        <dbReference type="EMBL" id="TFU21881.1"/>
    </source>
</evidence>
<keyword evidence="2" id="KW-0812">Transmembrane</keyword>
<evidence type="ECO:0000256" key="2">
    <source>
        <dbReference type="SAM" id="Phobius"/>
    </source>
</evidence>
<feature type="region of interest" description="Disordered" evidence="1">
    <location>
        <begin position="185"/>
        <end position="206"/>
    </location>
</feature>
<name>A0A4Y9F2G7_9MICC</name>
<feature type="region of interest" description="Disordered" evidence="1">
    <location>
        <begin position="221"/>
        <end position="255"/>
    </location>
</feature>
<dbReference type="RefSeq" id="WP_135012969.1">
    <property type="nucleotide sequence ID" value="NZ_JADGLK010000025.1"/>
</dbReference>
<dbReference type="OrthoDB" id="4962734at2"/>
<keyword evidence="2" id="KW-0472">Membrane</keyword>
<evidence type="ECO:0000313" key="4">
    <source>
        <dbReference type="Proteomes" id="UP000297951"/>
    </source>
</evidence>
<feature type="compositionally biased region" description="Low complexity" evidence="1">
    <location>
        <begin position="221"/>
        <end position="245"/>
    </location>
</feature>
<accession>A0A4Y9F2G7</accession>
<dbReference type="AlphaFoldDB" id="A0A4Y9F2G7"/>
<sequence>MESNRQTQIILAPNRLSLRSDQTDVTVSTWGRVNTVTAQQVTIHQSPYILTCLDANSSEILGTYLYEQGATEPKVLTDPTEAPPTARHSTLFFHGWLLSVSEDHAPTYFRSLKDFTTHAQRVADSTGTAFEVTVKDQSPEDDALLTFTPETESQELEEETFQSRLAAAPVMTEEVEPKVVQAAPIQADTSESEPEEPEEPVAPTVQNGTVEEGLSIEPDLPASALSPAEAPAPKEPATAPEQTQEQAEEERPQMIRYSTLEEMFSGQQETDEDEDDEKPTPRRKRLLLTTLGVLAACSVLGASAFAGISLYQANTEASTLPTATAISQTVVDLPVGYTQQPAWTLPIPDGARVHSSQAATAIIDGKTITLYSNTTGKEIRSITGETEIAVIDETTIDGKPGIVWLNADKTKLTAWSADESNTEGKLITADLPSGATVTRPSAEIIIKDPQANVFRFTQEGLKQYQSPQGLSPWAFTDRGLVSLGYDVPSEVTDPAGQAVAAIDLVAPEAGYSMLQWVSIGNDYAASIWAQNLNSVTDQSQVKLVIHSLSSGQPVEVIDGPLQSLEPTIDSTERSWVIGQGNDLATYGPYIFSLRTGKLQTVLPNGTTGLPAKGTFGLASAPNGATYIFQGIEAGYALSNKIILAQSGSTLITQAGNRIVAYPATLS</sequence>
<reference evidence="3 4" key="1">
    <citation type="submission" date="2019-03" db="EMBL/GenBank/DDBJ databases">
        <title>Diversity of the mouse oral microbiome.</title>
        <authorList>
            <person name="Joseph S."/>
            <person name="Aduse-Opoku J."/>
            <person name="Curtis M."/>
            <person name="Wade W."/>
            <person name="Hashim A."/>
        </authorList>
    </citation>
    <scope>NUCLEOTIDE SEQUENCE [LARGE SCALE GENOMIC DNA]</scope>
    <source>
        <strain evidence="4">irhom_31</strain>
    </source>
</reference>
<proteinExistence type="predicted"/>